<reference evidence="8 9" key="1">
    <citation type="journal article" date="2023" name="G3 (Bethesda)">
        <title>A chromosome-length genome assembly and annotation of blackberry (Rubus argutus, cv. 'Hillquist').</title>
        <authorList>
            <person name="Bruna T."/>
            <person name="Aryal R."/>
            <person name="Dudchenko O."/>
            <person name="Sargent D.J."/>
            <person name="Mead D."/>
            <person name="Buti M."/>
            <person name="Cavallini A."/>
            <person name="Hytonen T."/>
            <person name="Andres J."/>
            <person name="Pham M."/>
            <person name="Weisz D."/>
            <person name="Mascagni F."/>
            <person name="Usai G."/>
            <person name="Natali L."/>
            <person name="Bassil N."/>
            <person name="Fernandez G.E."/>
            <person name="Lomsadze A."/>
            <person name="Armour M."/>
            <person name="Olukolu B."/>
            <person name="Poorten T."/>
            <person name="Britton C."/>
            <person name="Davik J."/>
            <person name="Ashrafi H."/>
            <person name="Aiden E.L."/>
            <person name="Borodovsky M."/>
            <person name="Worthington M."/>
        </authorList>
    </citation>
    <scope>NUCLEOTIDE SEQUENCE [LARGE SCALE GENOMIC DNA]</scope>
    <source>
        <strain evidence="8">PI 553951</strain>
    </source>
</reference>
<dbReference type="InterPro" id="IPR001841">
    <property type="entry name" value="Znf_RING"/>
</dbReference>
<evidence type="ECO:0000256" key="3">
    <source>
        <dbReference type="ARBA" id="ARBA00022723"/>
    </source>
</evidence>
<dbReference type="SUPFAM" id="SSF57850">
    <property type="entry name" value="RING/U-box"/>
    <property type="match status" value="1"/>
</dbReference>
<dbReference type="PANTHER" id="PTHR15710:SF229">
    <property type="entry name" value="E3 UBIQUITIN-PROTEIN LIGASE RNF181-LIKE"/>
    <property type="match status" value="1"/>
</dbReference>
<dbReference type="EMBL" id="JBEDUW010000003">
    <property type="protein sequence ID" value="KAK9941399.1"/>
    <property type="molecule type" value="Genomic_DNA"/>
</dbReference>
<name>A0AAW1XZU5_RUBAR</name>
<dbReference type="EC" id="2.3.2.27" evidence="2"/>
<evidence type="ECO:0000256" key="2">
    <source>
        <dbReference type="ARBA" id="ARBA00012483"/>
    </source>
</evidence>
<dbReference type="InterPro" id="IPR013083">
    <property type="entry name" value="Znf_RING/FYVE/PHD"/>
</dbReference>
<evidence type="ECO:0000256" key="6">
    <source>
        <dbReference type="PROSITE-ProRule" id="PRU00175"/>
    </source>
</evidence>
<evidence type="ECO:0000256" key="4">
    <source>
        <dbReference type="ARBA" id="ARBA00022771"/>
    </source>
</evidence>
<evidence type="ECO:0000313" key="8">
    <source>
        <dbReference type="EMBL" id="KAK9941399.1"/>
    </source>
</evidence>
<protein>
    <recommendedName>
        <fullName evidence="2">RING-type E3 ubiquitin transferase</fullName>
        <ecNumber evidence="2">2.3.2.27</ecNumber>
    </recommendedName>
</protein>
<dbReference type="GO" id="GO:0061630">
    <property type="term" value="F:ubiquitin protein ligase activity"/>
    <property type="evidence" value="ECO:0007669"/>
    <property type="project" value="UniProtKB-EC"/>
</dbReference>
<dbReference type="Pfam" id="PF13639">
    <property type="entry name" value="zf-RING_2"/>
    <property type="match status" value="1"/>
</dbReference>
<dbReference type="GO" id="GO:0005737">
    <property type="term" value="C:cytoplasm"/>
    <property type="evidence" value="ECO:0007669"/>
    <property type="project" value="TreeGrafter"/>
</dbReference>
<evidence type="ECO:0000256" key="1">
    <source>
        <dbReference type="ARBA" id="ARBA00000900"/>
    </source>
</evidence>
<keyword evidence="5" id="KW-0862">Zinc</keyword>
<organism evidence="8 9">
    <name type="scientific">Rubus argutus</name>
    <name type="common">Southern blackberry</name>
    <dbReference type="NCBI Taxonomy" id="59490"/>
    <lineage>
        <taxon>Eukaryota</taxon>
        <taxon>Viridiplantae</taxon>
        <taxon>Streptophyta</taxon>
        <taxon>Embryophyta</taxon>
        <taxon>Tracheophyta</taxon>
        <taxon>Spermatophyta</taxon>
        <taxon>Magnoliopsida</taxon>
        <taxon>eudicotyledons</taxon>
        <taxon>Gunneridae</taxon>
        <taxon>Pentapetalae</taxon>
        <taxon>rosids</taxon>
        <taxon>fabids</taxon>
        <taxon>Rosales</taxon>
        <taxon>Rosaceae</taxon>
        <taxon>Rosoideae</taxon>
        <taxon>Rosoideae incertae sedis</taxon>
        <taxon>Rubus</taxon>
    </lineage>
</organism>
<gene>
    <name evidence="8" type="ORF">M0R45_018002</name>
</gene>
<evidence type="ECO:0000256" key="5">
    <source>
        <dbReference type="ARBA" id="ARBA00022833"/>
    </source>
</evidence>
<dbReference type="PROSITE" id="PS50089">
    <property type="entry name" value="ZF_RING_2"/>
    <property type="match status" value="1"/>
</dbReference>
<dbReference type="SMART" id="SM00184">
    <property type="entry name" value="RING"/>
    <property type="match status" value="1"/>
</dbReference>
<comment type="catalytic activity">
    <reaction evidence="1">
        <text>S-ubiquitinyl-[E2 ubiquitin-conjugating enzyme]-L-cysteine + [acceptor protein]-L-lysine = [E2 ubiquitin-conjugating enzyme]-L-cysteine + N(6)-ubiquitinyl-[acceptor protein]-L-lysine.</text>
        <dbReference type="EC" id="2.3.2.27"/>
    </reaction>
</comment>
<dbReference type="GO" id="GO:0008270">
    <property type="term" value="F:zinc ion binding"/>
    <property type="evidence" value="ECO:0007669"/>
    <property type="project" value="UniProtKB-KW"/>
</dbReference>
<keyword evidence="9" id="KW-1185">Reference proteome</keyword>
<sequence>MSSSERQWQWQRPRRFSFVCSFASQLDPIEPQSSSVRLSKDVEIGNRTVSMPVIKYVLLKLIHSCRRWIDPLGAAMIPIHLLLFQQNGTRLSVHSPIKLCELNLVSERWFMVPKLLLLSETRNRGGGVCTDIIEGYLSSMNIPEKMHPSIIQDIYDEAQVADPALPIDVTMVNVTVWVLGKPPTKSSSASSSIAGLENVRLDCLESCIRQEPCAICEESLDHIYDAQEGFTRLPCLHIFHRDCLVQRLEIRQECPVCKYPLPNIVPEGEPSGQLHWPVLLIMSACGILTATRLCRLLKPT</sequence>
<dbReference type="Proteomes" id="UP001457282">
    <property type="component" value="Unassembled WGS sequence"/>
</dbReference>
<comment type="caution">
    <text evidence="8">The sequence shown here is derived from an EMBL/GenBank/DDBJ whole genome shotgun (WGS) entry which is preliminary data.</text>
</comment>
<evidence type="ECO:0000259" key="7">
    <source>
        <dbReference type="PROSITE" id="PS50089"/>
    </source>
</evidence>
<dbReference type="AlphaFoldDB" id="A0AAW1XZU5"/>
<feature type="domain" description="RING-type" evidence="7">
    <location>
        <begin position="213"/>
        <end position="258"/>
    </location>
</feature>
<dbReference type="Gene3D" id="3.30.40.10">
    <property type="entry name" value="Zinc/RING finger domain, C3HC4 (zinc finger)"/>
    <property type="match status" value="1"/>
</dbReference>
<dbReference type="PANTHER" id="PTHR15710">
    <property type="entry name" value="E3 UBIQUITIN-PROTEIN LIGASE PRAJA"/>
    <property type="match status" value="1"/>
</dbReference>
<keyword evidence="4 6" id="KW-0863">Zinc-finger</keyword>
<evidence type="ECO:0000313" key="9">
    <source>
        <dbReference type="Proteomes" id="UP001457282"/>
    </source>
</evidence>
<accession>A0AAW1XZU5</accession>
<dbReference type="GO" id="GO:0016567">
    <property type="term" value="P:protein ubiquitination"/>
    <property type="evidence" value="ECO:0007669"/>
    <property type="project" value="TreeGrafter"/>
</dbReference>
<keyword evidence="3" id="KW-0479">Metal-binding</keyword>
<proteinExistence type="predicted"/>